<dbReference type="RefSeq" id="WP_084270783.1">
    <property type="nucleotide sequence ID" value="NZ_LWMW01000134.1"/>
</dbReference>
<accession>A0A166CKH0</accession>
<dbReference type="EMBL" id="LWMW01000134">
    <property type="protein sequence ID" value="KZX15047.1"/>
    <property type="molecule type" value="Genomic_DNA"/>
</dbReference>
<keyword evidence="1" id="KW-0812">Transmembrane</keyword>
<proteinExistence type="predicted"/>
<feature type="transmembrane region" description="Helical" evidence="1">
    <location>
        <begin position="28"/>
        <end position="55"/>
    </location>
</feature>
<evidence type="ECO:0000313" key="3">
    <source>
        <dbReference type="Proteomes" id="UP000077275"/>
    </source>
</evidence>
<name>A0A166CKH0_9EURY</name>
<organism evidence="2 3">
    <name type="scientific">Methanobrevibacter cuticularis</name>
    <dbReference type="NCBI Taxonomy" id="47311"/>
    <lineage>
        <taxon>Archaea</taxon>
        <taxon>Methanobacteriati</taxon>
        <taxon>Methanobacteriota</taxon>
        <taxon>Methanomada group</taxon>
        <taxon>Methanobacteria</taxon>
        <taxon>Methanobacteriales</taxon>
        <taxon>Methanobacteriaceae</taxon>
        <taxon>Methanobrevibacter</taxon>
    </lineage>
</organism>
<evidence type="ECO:0000313" key="2">
    <source>
        <dbReference type="EMBL" id="KZX15047.1"/>
    </source>
</evidence>
<protein>
    <submittedName>
        <fullName evidence="2">Uncharacterized protein</fullName>
    </submittedName>
</protein>
<comment type="caution">
    <text evidence="2">The sequence shown here is derived from an EMBL/GenBank/DDBJ whole genome shotgun (WGS) entry which is preliminary data.</text>
</comment>
<gene>
    <name evidence="2" type="ORF">MBCUT_17570</name>
</gene>
<dbReference type="Proteomes" id="UP000077275">
    <property type="component" value="Unassembled WGS sequence"/>
</dbReference>
<sequence length="66" mass="7535">MVKNVNQHLRNNLRNDLRKRNNVSDIFFFNRLSIQSCMVILCVFTVLLLSVLSVASTPNPSILFGI</sequence>
<reference evidence="2 3" key="1">
    <citation type="submission" date="2016-04" db="EMBL/GenBank/DDBJ databases">
        <title>Genome sequence of Methanobrevibacter cuticularis DSM 11139.</title>
        <authorList>
            <person name="Poehlein A."/>
            <person name="Seedorf H."/>
            <person name="Daniel R."/>
        </authorList>
    </citation>
    <scope>NUCLEOTIDE SEQUENCE [LARGE SCALE GENOMIC DNA]</scope>
    <source>
        <strain evidence="2 3">DSM 11139</strain>
    </source>
</reference>
<keyword evidence="3" id="KW-1185">Reference proteome</keyword>
<dbReference type="PATRIC" id="fig|47311.3.peg.1908"/>
<keyword evidence="1" id="KW-1133">Transmembrane helix</keyword>
<dbReference type="AlphaFoldDB" id="A0A166CKH0"/>
<keyword evidence="1" id="KW-0472">Membrane</keyword>
<evidence type="ECO:0000256" key="1">
    <source>
        <dbReference type="SAM" id="Phobius"/>
    </source>
</evidence>